<dbReference type="AlphaFoldDB" id="M6CT20"/>
<accession>M6CT20</accession>
<dbReference type="Proteomes" id="UP000011988">
    <property type="component" value="Unassembled WGS sequence"/>
</dbReference>
<dbReference type="EMBL" id="ANIK01000064">
    <property type="protein sequence ID" value="EMJ93676.1"/>
    <property type="molecule type" value="Genomic_DNA"/>
</dbReference>
<dbReference type="PATRIC" id="fig|1218565.3.peg.2971"/>
<sequence length="209" mass="24513">MPDVKFVDPDRITFGISHFTHNLPGKVGLQYLREWDFGHYNSMSSQVAIDGFNLIYKFLDLEECMVQNRLSQARRGLLERIESYSKKKKKQTFHIFFDGKKEVGSEVFQETFGKLNVYFSRDRKADDLIKEFVRTNVRPSEIQVVSSDKEIFFHAKKWGAHPITSEEFAAIVTAEIFPPKPEADADEFKDKKLNSEELEYWKNLFRKGR</sequence>
<gene>
    <name evidence="1" type="ORF">LEP1GSC194_1724</name>
</gene>
<dbReference type="Pfam" id="PF05991">
    <property type="entry name" value="NYN_YacP"/>
    <property type="match status" value="1"/>
</dbReference>
<dbReference type="PANTHER" id="PTHR34547:SF1">
    <property type="entry name" value="YACP-LIKE NYN DOMAIN PROTEIN"/>
    <property type="match status" value="1"/>
</dbReference>
<evidence type="ECO:0000313" key="1">
    <source>
        <dbReference type="EMBL" id="EMJ93676.1"/>
    </source>
</evidence>
<comment type="caution">
    <text evidence="1">The sequence shown here is derived from an EMBL/GenBank/DDBJ whole genome shotgun (WGS) entry which is preliminary data.</text>
</comment>
<proteinExistence type="predicted"/>
<evidence type="ECO:0000313" key="2">
    <source>
        <dbReference type="Proteomes" id="UP000011988"/>
    </source>
</evidence>
<dbReference type="PANTHER" id="PTHR34547">
    <property type="entry name" value="YACP-LIKE NYN DOMAIN PROTEIN"/>
    <property type="match status" value="1"/>
</dbReference>
<reference evidence="1 2" key="1">
    <citation type="submission" date="2013-01" db="EMBL/GenBank/DDBJ databases">
        <authorList>
            <person name="Harkins D.M."/>
            <person name="Durkin A.S."/>
            <person name="Brinkac L.M."/>
            <person name="Haft D.H."/>
            <person name="Selengut J.D."/>
            <person name="Sanka R."/>
            <person name="DePew J."/>
            <person name="Purushe J."/>
            <person name="Galloway R.L."/>
            <person name="Vinetz J.M."/>
            <person name="Sutton G.G."/>
            <person name="Nierman W.C."/>
            <person name="Fouts D.E."/>
        </authorList>
    </citation>
    <scope>NUCLEOTIDE SEQUENCE [LARGE SCALE GENOMIC DNA]</scope>
    <source>
        <strain evidence="1 2">79601</strain>
    </source>
</reference>
<name>M6CT20_9LEPT</name>
<dbReference type="InterPro" id="IPR010298">
    <property type="entry name" value="YacP-like"/>
</dbReference>
<protein>
    <submittedName>
        <fullName evidence="1">YacP-like NYN domain protein</fullName>
    </submittedName>
</protein>
<organism evidence="1 2">
    <name type="scientific">Leptospira alstonii serovar Sichuan str. 79601</name>
    <dbReference type="NCBI Taxonomy" id="1218565"/>
    <lineage>
        <taxon>Bacteria</taxon>
        <taxon>Pseudomonadati</taxon>
        <taxon>Spirochaetota</taxon>
        <taxon>Spirochaetia</taxon>
        <taxon>Leptospirales</taxon>
        <taxon>Leptospiraceae</taxon>
        <taxon>Leptospira</taxon>
    </lineage>
</organism>